<name>A0A1I2L6Q1_9ACTN</name>
<evidence type="ECO:0000256" key="1">
    <source>
        <dbReference type="SAM" id="MobiDB-lite"/>
    </source>
</evidence>
<dbReference type="InterPro" id="IPR045684">
    <property type="entry name" value="DUF6191"/>
</dbReference>
<organism evidence="2 3">
    <name type="scientific">Streptomyces mirabilis</name>
    <dbReference type="NCBI Taxonomy" id="68239"/>
    <lineage>
        <taxon>Bacteria</taxon>
        <taxon>Bacillati</taxon>
        <taxon>Actinomycetota</taxon>
        <taxon>Actinomycetes</taxon>
        <taxon>Kitasatosporales</taxon>
        <taxon>Streptomycetaceae</taxon>
        <taxon>Streptomyces</taxon>
    </lineage>
</organism>
<gene>
    <name evidence="2" type="ORF">SAMN02787118_111286</name>
</gene>
<sequence length="104" mass="11302">MGFAVFMTLPGLVILLTLAAFADQLLLRAGRVGLLPWRNGVRQGQISATGFEQLHASLSPGKQNELKERQSALVLRDDEEDGAPPHRTTIDLEGGTAVVRRPRS</sequence>
<evidence type="ECO:0000313" key="2">
    <source>
        <dbReference type="EMBL" id="SFF75002.1"/>
    </source>
</evidence>
<reference evidence="2 3" key="1">
    <citation type="submission" date="2016-10" db="EMBL/GenBank/DDBJ databases">
        <authorList>
            <person name="de Groot N.N."/>
        </authorList>
    </citation>
    <scope>NUCLEOTIDE SEQUENCE [LARGE SCALE GENOMIC DNA]</scope>
    <source>
        <strain evidence="2 3">OK461</strain>
    </source>
</reference>
<dbReference type="RefSeq" id="WP_075030104.1">
    <property type="nucleotide sequence ID" value="NZ_FONR01000011.1"/>
</dbReference>
<dbReference type="AlphaFoldDB" id="A0A1I2L6Q1"/>
<accession>A0A1I2L6Q1</accession>
<protein>
    <submittedName>
        <fullName evidence="2">Uncharacterized protein</fullName>
    </submittedName>
</protein>
<dbReference type="Proteomes" id="UP000181942">
    <property type="component" value="Unassembled WGS sequence"/>
</dbReference>
<proteinExistence type="predicted"/>
<dbReference type="OrthoDB" id="3692692at2"/>
<feature type="region of interest" description="Disordered" evidence="1">
    <location>
        <begin position="76"/>
        <end position="104"/>
    </location>
</feature>
<evidence type="ECO:0000313" key="3">
    <source>
        <dbReference type="Proteomes" id="UP000181942"/>
    </source>
</evidence>
<dbReference type="Pfam" id="PF19690">
    <property type="entry name" value="DUF6191"/>
    <property type="match status" value="1"/>
</dbReference>
<dbReference type="EMBL" id="FONR01000011">
    <property type="protein sequence ID" value="SFF75002.1"/>
    <property type="molecule type" value="Genomic_DNA"/>
</dbReference>